<keyword evidence="3" id="KW-1003">Cell membrane</keyword>
<dbReference type="InterPro" id="IPR035906">
    <property type="entry name" value="MetI-like_sf"/>
</dbReference>
<evidence type="ECO:0000256" key="6">
    <source>
        <dbReference type="ARBA" id="ARBA00023136"/>
    </source>
</evidence>
<dbReference type="CDD" id="cd06261">
    <property type="entry name" value="TM_PBP2"/>
    <property type="match status" value="1"/>
</dbReference>
<keyword evidence="4 7" id="KW-0812">Transmembrane</keyword>
<dbReference type="PANTHER" id="PTHR43227:SF3">
    <property type="entry name" value="BINDING-PROTEIN-DEPENDENT TRANSPORT SYSTEMS INNER MEMBRANE COMPONENT"/>
    <property type="match status" value="1"/>
</dbReference>
<evidence type="ECO:0000256" key="7">
    <source>
        <dbReference type="RuleBase" id="RU363032"/>
    </source>
</evidence>
<dbReference type="SUPFAM" id="SSF161098">
    <property type="entry name" value="MetI-like"/>
    <property type="match status" value="1"/>
</dbReference>
<evidence type="ECO:0000259" key="8">
    <source>
        <dbReference type="PROSITE" id="PS50928"/>
    </source>
</evidence>
<protein>
    <submittedName>
        <fullName evidence="9">ABC-type sugar transport system permease subunit</fullName>
    </submittedName>
</protein>
<evidence type="ECO:0000313" key="10">
    <source>
        <dbReference type="Proteomes" id="UP001235840"/>
    </source>
</evidence>
<keyword evidence="10" id="KW-1185">Reference proteome</keyword>
<feature type="transmembrane region" description="Helical" evidence="7">
    <location>
        <begin position="257"/>
        <end position="282"/>
    </location>
</feature>
<feature type="transmembrane region" description="Helical" evidence="7">
    <location>
        <begin position="81"/>
        <end position="103"/>
    </location>
</feature>
<gene>
    <name evidence="9" type="ORF">J2S11_004371</name>
</gene>
<dbReference type="EMBL" id="JAUSTY010000031">
    <property type="protein sequence ID" value="MDQ0168409.1"/>
    <property type="molecule type" value="Genomic_DNA"/>
</dbReference>
<feature type="transmembrane region" description="Helical" evidence="7">
    <location>
        <begin position="115"/>
        <end position="134"/>
    </location>
</feature>
<accession>A0ABT9W5R9</accession>
<dbReference type="Proteomes" id="UP001235840">
    <property type="component" value="Unassembled WGS sequence"/>
</dbReference>
<evidence type="ECO:0000256" key="2">
    <source>
        <dbReference type="ARBA" id="ARBA00022448"/>
    </source>
</evidence>
<sequence>MIKGKGLTKSGREKLTGYMFVSPWIIGFVFFMAFPIYQSLRMSFNQVYITPNGIRMEPVQWENYRYAFLTDPYFLEELLKFVQSVVITIPIVIVFSLFVALLINQQIKGQGIFRAIFFLPVVITSGAVVNELFAQGAGTVPMVERYGIVSFIEMNLSAAIADPLVTVIQQLIMILWFSGVQILIFLAGLQKVGRPIYEAAAIDGASPWEMFWKITLPSIKPFILVNLIYTTVDLFTNSMNEVIEMIKSHMFQLQTGYGYSAALAWIYLAVILVILAFIILFYMRSEGKLRIKGSLRRRG</sequence>
<dbReference type="InterPro" id="IPR050809">
    <property type="entry name" value="UgpAE/MalFG_permease"/>
</dbReference>
<organism evidence="9 10">
    <name type="scientific">Caldalkalibacillus horti</name>
    <dbReference type="NCBI Taxonomy" id="77523"/>
    <lineage>
        <taxon>Bacteria</taxon>
        <taxon>Bacillati</taxon>
        <taxon>Bacillota</taxon>
        <taxon>Bacilli</taxon>
        <taxon>Bacillales</taxon>
        <taxon>Bacillaceae</taxon>
        <taxon>Caldalkalibacillus</taxon>
    </lineage>
</organism>
<keyword evidence="2 7" id="KW-0813">Transport</keyword>
<feature type="transmembrane region" description="Helical" evidence="7">
    <location>
        <begin position="167"/>
        <end position="189"/>
    </location>
</feature>
<dbReference type="PANTHER" id="PTHR43227">
    <property type="entry name" value="BLL4140 PROTEIN"/>
    <property type="match status" value="1"/>
</dbReference>
<name>A0ABT9W5R9_9BACI</name>
<reference evidence="9 10" key="1">
    <citation type="submission" date="2023-07" db="EMBL/GenBank/DDBJ databases">
        <title>Genomic Encyclopedia of Type Strains, Phase IV (KMG-IV): sequencing the most valuable type-strain genomes for metagenomic binning, comparative biology and taxonomic classification.</title>
        <authorList>
            <person name="Goeker M."/>
        </authorList>
    </citation>
    <scope>NUCLEOTIDE SEQUENCE [LARGE SCALE GENOMIC DNA]</scope>
    <source>
        <strain evidence="9 10">DSM 12751</strain>
    </source>
</reference>
<evidence type="ECO:0000256" key="5">
    <source>
        <dbReference type="ARBA" id="ARBA00022989"/>
    </source>
</evidence>
<comment type="similarity">
    <text evidence="7">Belongs to the binding-protein-dependent transport system permease family.</text>
</comment>
<dbReference type="InterPro" id="IPR000515">
    <property type="entry name" value="MetI-like"/>
</dbReference>
<keyword evidence="6 7" id="KW-0472">Membrane</keyword>
<evidence type="ECO:0000256" key="1">
    <source>
        <dbReference type="ARBA" id="ARBA00004651"/>
    </source>
</evidence>
<evidence type="ECO:0000256" key="4">
    <source>
        <dbReference type="ARBA" id="ARBA00022692"/>
    </source>
</evidence>
<dbReference type="Gene3D" id="1.10.3720.10">
    <property type="entry name" value="MetI-like"/>
    <property type="match status" value="1"/>
</dbReference>
<evidence type="ECO:0000313" key="9">
    <source>
        <dbReference type="EMBL" id="MDQ0168409.1"/>
    </source>
</evidence>
<evidence type="ECO:0000256" key="3">
    <source>
        <dbReference type="ARBA" id="ARBA00022475"/>
    </source>
</evidence>
<feature type="transmembrane region" description="Helical" evidence="7">
    <location>
        <begin position="210"/>
        <end position="229"/>
    </location>
</feature>
<dbReference type="PROSITE" id="PS50928">
    <property type="entry name" value="ABC_TM1"/>
    <property type="match status" value="1"/>
</dbReference>
<feature type="domain" description="ABC transmembrane type-1" evidence="8">
    <location>
        <begin position="78"/>
        <end position="278"/>
    </location>
</feature>
<feature type="transmembrane region" description="Helical" evidence="7">
    <location>
        <begin position="15"/>
        <end position="37"/>
    </location>
</feature>
<keyword evidence="9" id="KW-0762">Sugar transport</keyword>
<dbReference type="Pfam" id="PF00528">
    <property type="entry name" value="BPD_transp_1"/>
    <property type="match status" value="1"/>
</dbReference>
<comment type="caution">
    <text evidence="9">The sequence shown here is derived from an EMBL/GenBank/DDBJ whole genome shotgun (WGS) entry which is preliminary data.</text>
</comment>
<proteinExistence type="inferred from homology"/>
<dbReference type="RefSeq" id="WP_307398114.1">
    <property type="nucleotide sequence ID" value="NZ_BAAADK010000027.1"/>
</dbReference>
<comment type="subcellular location">
    <subcellularLocation>
        <location evidence="1 7">Cell membrane</location>
        <topology evidence="1 7">Multi-pass membrane protein</topology>
    </subcellularLocation>
</comment>
<keyword evidence="5 7" id="KW-1133">Transmembrane helix</keyword>